<keyword evidence="6" id="KW-1185">Reference proteome</keyword>
<comment type="catalytic activity">
    <reaction evidence="2">
        <text>2 GTP = 3',3'-c-di-GMP + 2 diphosphate</text>
        <dbReference type="Rhea" id="RHEA:24898"/>
        <dbReference type="ChEBI" id="CHEBI:33019"/>
        <dbReference type="ChEBI" id="CHEBI:37565"/>
        <dbReference type="ChEBI" id="CHEBI:58805"/>
        <dbReference type="EC" id="2.7.7.65"/>
    </reaction>
</comment>
<dbReference type="GO" id="GO:0052621">
    <property type="term" value="F:diguanylate cyclase activity"/>
    <property type="evidence" value="ECO:0007669"/>
    <property type="project" value="UniProtKB-EC"/>
</dbReference>
<gene>
    <name evidence="5" type="ORF">GM676_01495</name>
</gene>
<dbReference type="SUPFAM" id="SSF55073">
    <property type="entry name" value="Nucleotide cyclase"/>
    <property type="match status" value="1"/>
</dbReference>
<feature type="transmembrane region" description="Helical" evidence="3">
    <location>
        <begin position="107"/>
        <end position="129"/>
    </location>
</feature>
<reference evidence="5 6" key="1">
    <citation type="submission" date="2019-11" db="EMBL/GenBank/DDBJ databases">
        <title>Type strains purchased from KCTC, JCM and DSMZ.</title>
        <authorList>
            <person name="Lu H."/>
        </authorList>
    </citation>
    <scope>NUCLEOTIDE SEQUENCE [LARGE SCALE GENOMIC DNA]</scope>
    <source>
        <strain evidence="5 6">KCTC 22382</strain>
    </source>
</reference>
<keyword evidence="3" id="KW-0812">Transmembrane</keyword>
<keyword evidence="3" id="KW-0472">Membrane</keyword>
<dbReference type="InterPro" id="IPR000160">
    <property type="entry name" value="GGDEF_dom"/>
</dbReference>
<dbReference type="RefSeq" id="WP_155461598.1">
    <property type="nucleotide sequence ID" value="NZ_WNKY01000001.1"/>
</dbReference>
<name>A0A6L6PBB1_9BURK</name>
<feature type="domain" description="GGDEF" evidence="4">
    <location>
        <begin position="244"/>
        <end position="377"/>
    </location>
</feature>
<dbReference type="CDD" id="cd01949">
    <property type="entry name" value="GGDEF"/>
    <property type="match status" value="1"/>
</dbReference>
<dbReference type="InterPro" id="IPR029787">
    <property type="entry name" value="Nucleotide_cyclase"/>
</dbReference>
<dbReference type="AlphaFoldDB" id="A0A6L6PBB1"/>
<dbReference type="EMBL" id="WNKY01000001">
    <property type="protein sequence ID" value="MTV36254.1"/>
    <property type="molecule type" value="Genomic_DNA"/>
</dbReference>
<dbReference type="SMART" id="SM00267">
    <property type="entry name" value="GGDEF"/>
    <property type="match status" value="1"/>
</dbReference>
<dbReference type="GO" id="GO:1902201">
    <property type="term" value="P:negative regulation of bacterial-type flagellum-dependent cell motility"/>
    <property type="evidence" value="ECO:0007669"/>
    <property type="project" value="TreeGrafter"/>
</dbReference>
<dbReference type="OrthoDB" id="9813903at2"/>
<feature type="transmembrane region" description="Helical" evidence="3">
    <location>
        <begin position="49"/>
        <end position="70"/>
    </location>
</feature>
<dbReference type="Proteomes" id="UP000475582">
    <property type="component" value="Unassembled WGS sequence"/>
</dbReference>
<evidence type="ECO:0000256" key="1">
    <source>
        <dbReference type="ARBA" id="ARBA00012528"/>
    </source>
</evidence>
<dbReference type="Gene3D" id="3.30.70.270">
    <property type="match status" value="1"/>
</dbReference>
<dbReference type="GO" id="GO:0005886">
    <property type="term" value="C:plasma membrane"/>
    <property type="evidence" value="ECO:0007669"/>
    <property type="project" value="TreeGrafter"/>
</dbReference>
<evidence type="ECO:0000256" key="3">
    <source>
        <dbReference type="SAM" id="Phobius"/>
    </source>
</evidence>
<dbReference type="InterPro" id="IPR050469">
    <property type="entry name" value="Diguanylate_Cyclase"/>
</dbReference>
<keyword evidence="3" id="KW-1133">Transmembrane helix</keyword>
<protein>
    <recommendedName>
        <fullName evidence="1">diguanylate cyclase</fullName>
        <ecNumber evidence="1">2.7.7.65</ecNumber>
    </recommendedName>
</protein>
<dbReference type="FunFam" id="3.30.70.270:FF:000001">
    <property type="entry name" value="Diguanylate cyclase domain protein"/>
    <property type="match status" value="1"/>
</dbReference>
<evidence type="ECO:0000313" key="6">
    <source>
        <dbReference type="Proteomes" id="UP000475582"/>
    </source>
</evidence>
<dbReference type="PANTHER" id="PTHR45138:SF9">
    <property type="entry name" value="DIGUANYLATE CYCLASE DGCM-RELATED"/>
    <property type="match status" value="1"/>
</dbReference>
<sequence>MKLRAPSPADAAAILRRAVRRYRPPGAAAMPPQAEREMLARHDGDVARWLPPLGALFGALVVLFGIWDALLDRSHYLLSLTLRLTLVLAGAPALWNTHWHPGLRCLLLYWSHCGAVVLACFVLDGGVLYGMAGMTACVAMAAVMTLRPRILLSLFSLPFALYLALGAWRLPPFTYLSGLMQYLLAMALATAVMLIIRSFHRRAFLLERELLHSARHDGLTGACNRAYLDQMGERELTLALRHGRPLAVAMLDIDHFKRVNDNYGHDVGDQVLRALARTCQDTLRGVDHFGRYGGEEFVCILPETARAEALACAERLRLALAALAIETPAGPLRFTVSVGVALASADQPGWPALLKRADTALYRAKNSGRDQVALAGA</sequence>
<evidence type="ECO:0000256" key="2">
    <source>
        <dbReference type="ARBA" id="ARBA00034247"/>
    </source>
</evidence>
<feature type="transmembrane region" description="Helical" evidence="3">
    <location>
        <begin position="77"/>
        <end position="95"/>
    </location>
</feature>
<dbReference type="GO" id="GO:0043709">
    <property type="term" value="P:cell adhesion involved in single-species biofilm formation"/>
    <property type="evidence" value="ECO:0007669"/>
    <property type="project" value="TreeGrafter"/>
</dbReference>
<dbReference type="Pfam" id="PF00990">
    <property type="entry name" value="GGDEF"/>
    <property type="match status" value="1"/>
</dbReference>
<proteinExistence type="predicted"/>
<dbReference type="PROSITE" id="PS50887">
    <property type="entry name" value="GGDEF"/>
    <property type="match status" value="1"/>
</dbReference>
<dbReference type="PANTHER" id="PTHR45138">
    <property type="entry name" value="REGULATORY COMPONENTS OF SENSORY TRANSDUCTION SYSTEM"/>
    <property type="match status" value="1"/>
</dbReference>
<evidence type="ECO:0000259" key="4">
    <source>
        <dbReference type="PROSITE" id="PS50887"/>
    </source>
</evidence>
<dbReference type="NCBIfam" id="TIGR00254">
    <property type="entry name" value="GGDEF"/>
    <property type="match status" value="1"/>
</dbReference>
<evidence type="ECO:0000313" key="5">
    <source>
        <dbReference type="EMBL" id="MTV36254.1"/>
    </source>
</evidence>
<accession>A0A6L6PBB1</accession>
<comment type="caution">
    <text evidence="5">The sequence shown here is derived from an EMBL/GenBank/DDBJ whole genome shotgun (WGS) entry which is preliminary data.</text>
</comment>
<dbReference type="EC" id="2.7.7.65" evidence="1"/>
<organism evidence="5 6">
    <name type="scientific">Duganella radicis</name>
    <dbReference type="NCBI Taxonomy" id="551988"/>
    <lineage>
        <taxon>Bacteria</taxon>
        <taxon>Pseudomonadati</taxon>
        <taxon>Pseudomonadota</taxon>
        <taxon>Betaproteobacteria</taxon>
        <taxon>Burkholderiales</taxon>
        <taxon>Oxalobacteraceae</taxon>
        <taxon>Telluria group</taxon>
        <taxon>Duganella</taxon>
    </lineage>
</organism>
<feature type="transmembrane region" description="Helical" evidence="3">
    <location>
        <begin position="150"/>
        <end position="168"/>
    </location>
</feature>
<dbReference type="InterPro" id="IPR043128">
    <property type="entry name" value="Rev_trsase/Diguanyl_cyclase"/>
</dbReference>
<feature type="transmembrane region" description="Helical" evidence="3">
    <location>
        <begin position="180"/>
        <end position="199"/>
    </location>
</feature>